<dbReference type="InterPro" id="IPR041642">
    <property type="entry name" value="KstR_C"/>
</dbReference>
<dbReference type="PROSITE" id="PS50977">
    <property type="entry name" value="HTH_TETR_2"/>
    <property type="match status" value="1"/>
</dbReference>
<keyword evidence="1 2" id="KW-0238">DNA-binding</keyword>
<evidence type="ECO:0000259" key="3">
    <source>
        <dbReference type="PROSITE" id="PS50977"/>
    </source>
</evidence>
<dbReference type="InterPro" id="IPR009057">
    <property type="entry name" value="Homeodomain-like_sf"/>
</dbReference>
<feature type="DNA-binding region" description="H-T-H motif" evidence="2">
    <location>
        <begin position="41"/>
        <end position="60"/>
    </location>
</feature>
<dbReference type="Pfam" id="PF00440">
    <property type="entry name" value="TetR_N"/>
    <property type="match status" value="1"/>
</dbReference>
<organism evidence="4 5">
    <name type="scientific">Actinomadura rugatobispora</name>
    <dbReference type="NCBI Taxonomy" id="1994"/>
    <lineage>
        <taxon>Bacteria</taxon>
        <taxon>Bacillati</taxon>
        <taxon>Actinomycetota</taxon>
        <taxon>Actinomycetes</taxon>
        <taxon>Streptosporangiales</taxon>
        <taxon>Thermomonosporaceae</taxon>
        <taxon>Actinomadura</taxon>
    </lineage>
</organism>
<keyword evidence="5" id="KW-1185">Reference proteome</keyword>
<dbReference type="Pfam" id="PF17925">
    <property type="entry name" value="TetR_C_20"/>
    <property type="match status" value="1"/>
</dbReference>
<dbReference type="PANTHER" id="PTHR30055:SF242">
    <property type="entry name" value="HTH-TYPE TRANSCRIPTIONAL REPRESSOR KSTR"/>
    <property type="match status" value="1"/>
</dbReference>
<dbReference type="InterPro" id="IPR023772">
    <property type="entry name" value="DNA-bd_HTH_TetR-type_CS"/>
</dbReference>
<reference evidence="5" key="1">
    <citation type="journal article" date="2019" name="Int. J. Syst. Evol. Microbiol.">
        <title>The Global Catalogue of Microorganisms (GCM) 10K type strain sequencing project: providing services to taxonomists for standard genome sequencing and annotation.</title>
        <authorList>
            <consortium name="The Broad Institute Genomics Platform"/>
            <consortium name="The Broad Institute Genome Sequencing Center for Infectious Disease"/>
            <person name="Wu L."/>
            <person name="Ma J."/>
        </authorList>
    </citation>
    <scope>NUCLEOTIDE SEQUENCE [LARGE SCALE GENOMIC DNA]</scope>
    <source>
        <strain evidence="5">KCTC 42087</strain>
    </source>
</reference>
<name>A0ABW0ZLJ4_9ACTN</name>
<gene>
    <name evidence="4" type="ORF">ACFPZN_00855</name>
</gene>
<evidence type="ECO:0000256" key="1">
    <source>
        <dbReference type="ARBA" id="ARBA00023125"/>
    </source>
</evidence>
<accession>A0ABW0ZLJ4</accession>
<dbReference type="PRINTS" id="PR00455">
    <property type="entry name" value="HTHTETR"/>
</dbReference>
<evidence type="ECO:0000313" key="5">
    <source>
        <dbReference type="Proteomes" id="UP001596074"/>
    </source>
</evidence>
<proteinExistence type="predicted"/>
<comment type="caution">
    <text evidence="4">The sequence shown here is derived from an EMBL/GenBank/DDBJ whole genome shotgun (WGS) entry which is preliminary data.</text>
</comment>
<sequence>MSGDVRITVTRTLSKEQQARRERLIEAARLLALEGGYAAVTMHDVADRAGVARATVYRYFATKDHLLTEVAATWAHRITDDIDALAVGGTPVERLTAMLERIVRVAAEELTLTSAIVQAVTADDSSVDDARTVLFLFVRDRLAAAIGGPVPEREEVEIVLGHVLLAGLVSLASLRRPVDEVAAMVRTSGRLVLAGAMAGSGAAGP</sequence>
<feature type="domain" description="HTH tetR-type" evidence="3">
    <location>
        <begin position="18"/>
        <end position="78"/>
    </location>
</feature>
<dbReference type="InterPro" id="IPR001647">
    <property type="entry name" value="HTH_TetR"/>
</dbReference>
<protein>
    <submittedName>
        <fullName evidence="4">TetR/AcrR family transcriptional regulator</fullName>
    </submittedName>
</protein>
<dbReference type="PROSITE" id="PS01081">
    <property type="entry name" value="HTH_TETR_1"/>
    <property type="match status" value="1"/>
</dbReference>
<dbReference type="Proteomes" id="UP001596074">
    <property type="component" value="Unassembled WGS sequence"/>
</dbReference>
<dbReference type="RefSeq" id="WP_378279050.1">
    <property type="nucleotide sequence ID" value="NZ_JBHSON010000001.1"/>
</dbReference>
<dbReference type="PANTHER" id="PTHR30055">
    <property type="entry name" value="HTH-TYPE TRANSCRIPTIONAL REGULATOR RUTR"/>
    <property type="match status" value="1"/>
</dbReference>
<dbReference type="Gene3D" id="1.10.357.10">
    <property type="entry name" value="Tetracycline Repressor, domain 2"/>
    <property type="match status" value="1"/>
</dbReference>
<evidence type="ECO:0000256" key="2">
    <source>
        <dbReference type="PROSITE-ProRule" id="PRU00335"/>
    </source>
</evidence>
<dbReference type="SUPFAM" id="SSF46689">
    <property type="entry name" value="Homeodomain-like"/>
    <property type="match status" value="1"/>
</dbReference>
<dbReference type="EMBL" id="JBHSON010000001">
    <property type="protein sequence ID" value="MFC5744154.1"/>
    <property type="molecule type" value="Genomic_DNA"/>
</dbReference>
<evidence type="ECO:0000313" key="4">
    <source>
        <dbReference type="EMBL" id="MFC5744154.1"/>
    </source>
</evidence>
<dbReference type="InterPro" id="IPR050109">
    <property type="entry name" value="HTH-type_TetR-like_transc_reg"/>
</dbReference>